<feature type="transmembrane region" description="Helical" evidence="7">
    <location>
        <begin position="185"/>
        <end position="204"/>
    </location>
</feature>
<feature type="transmembrane region" description="Helical" evidence="7">
    <location>
        <begin position="151"/>
        <end position="173"/>
    </location>
</feature>
<dbReference type="InterPro" id="IPR007182">
    <property type="entry name" value="MnhB"/>
</dbReference>
<dbReference type="PANTHER" id="PTHR33932:SF4">
    <property type="entry name" value="NA(+)_H(+) ANTIPORTER SUBUNIT B"/>
    <property type="match status" value="1"/>
</dbReference>
<feature type="transmembrane region" description="Helical" evidence="7">
    <location>
        <begin position="6"/>
        <end position="25"/>
    </location>
</feature>
<keyword evidence="3" id="KW-1003">Cell membrane</keyword>
<evidence type="ECO:0000259" key="8">
    <source>
        <dbReference type="Pfam" id="PF04039"/>
    </source>
</evidence>
<feature type="transmembrane region" description="Helical" evidence="7">
    <location>
        <begin position="210"/>
        <end position="230"/>
    </location>
</feature>
<dbReference type="InterPro" id="IPR050622">
    <property type="entry name" value="CPA3_antiporter_subunitB"/>
</dbReference>
<dbReference type="PANTHER" id="PTHR33932">
    <property type="entry name" value="NA(+)/H(+) ANTIPORTER SUBUNIT B"/>
    <property type="match status" value="1"/>
</dbReference>
<feature type="domain" description="MrpA C-terminal/MbhD" evidence="9">
    <location>
        <begin position="14"/>
        <end position="75"/>
    </location>
</feature>
<feature type="transmembrane region" description="Helical" evidence="7">
    <location>
        <begin position="242"/>
        <end position="261"/>
    </location>
</feature>
<evidence type="ECO:0000256" key="4">
    <source>
        <dbReference type="ARBA" id="ARBA00022692"/>
    </source>
</evidence>
<keyword evidence="6 7" id="KW-0472">Membrane</keyword>
<gene>
    <name evidence="10" type="ORF">J4H85_06705</name>
</gene>
<evidence type="ECO:0000313" key="11">
    <source>
        <dbReference type="Proteomes" id="UP000668403"/>
    </source>
</evidence>
<evidence type="ECO:0000313" key="10">
    <source>
        <dbReference type="EMBL" id="MBO2989684.1"/>
    </source>
</evidence>
<evidence type="ECO:0000259" key="9">
    <source>
        <dbReference type="Pfam" id="PF13244"/>
    </source>
</evidence>
<evidence type="ECO:0000256" key="2">
    <source>
        <dbReference type="ARBA" id="ARBA00009425"/>
    </source>
</evidence>
<organism evidence="10 11">
    <name type="scientific">Leucobacter tardus</name>
    <dbReference type="NCBI Taxonomy" id="501483"/>
    <lineage>
        <taxon>Bacteria</taxon>
        <taxon>Bacillati</taxon>
        <taxon>Actinomycetota</taxon>
        <taxon>Actinomycetes</taxon>
        <taxon>Micrococcales</taxon>
        <taxon>Microbacteriaceae</taxon>
        <taxon>Leucobacter</taxon>
    </lineage>
</organism>
<evidence type="ECO:0000256" key="3">
    <source>
        <dbReference type="ARBA" id="ARBA00022475"/>
    </source>
</evidence>
<dbReference type="InterPro" id="IPR025383">
    <property type="entry name" value="MrpA_C/MbhD"/>
</dbReference>
<protein>
    <submittedName>
        <fullName evidence="10">DUF4040 domain-containing protein</fullName>
    </submittedName>
</protein>
<feature type="transmembrane region" description="Helical" evidence="7">
    <location>
        <begin position="55"/>
        <end position="77"/>
    </location>
</feature>
<name>A0A939TMZ3_9MICO</name>
<evidence type="ECO:0000256" key="1">
    <source>
        <dbReference type="ARBA" id="ARBA00004651"/>
    </source>
</evidence>
<evidence type="ECO:0000256" key="7">
    <source>
        <dbReference type="SAM" id="Phobius"/>
    </source>
</evidence>
<dbReference type="Pfam" id="PF04039">
    <property type="entry name" value="MnhB"/>
    <property type="match status" value="1"/>
</dbReference>
<feature type="transmembrane region" description="Helical" evidence="7">
    <location>
        <begin position="273"/>
        <end position="297"/>
    </location>
</feature>
<feature type="transmembrane region" description="Helical" evidence="7">
    <location>
        <begin position="89"/>
        <end position="112"/>
    </location>
</feature>
<feature type="transmembrane region" description="Helical" evidence="7">
    <location>
        <begin position="32"/>
        <end position="49"/>
    </location>
</feature>
<feature type="domain" description="Na+/H+ antiporter MnhB subunit-related protein" evidence="8">
    <location>
        <begin position="186"/>
        <end position="292"/>
    </location>
</feature>
<dbReference type="Proteomes" id="UP000668403">
    <property type="component" value="Unassembled WGS sequence"/>
</dbReference>
<dbReference type="RefSeq" id="WP_208238080.1">
    <property type="nucleotide sequence ID" value="NZ_BAAAQU010000001.1"/>
</dbReference>
<comment type="similarity">
    <text evidence="2">Belongs to the CPA3 antiporters (TC 2.A.63) subunit B family.</text>
</comment>
<dbReference type="Pfam" id="PF13244">
    <property type="entry name" value="MbhD"/>
    <property type="match status" value="1"/>
</dbReference>
<keyword evidence="11" id="KW-1185">Reference proteome</keyword>
<keyword evidence="5 7" id="KW-1133">Transmembrane helix</keyword>
<evidence type="ECO:0000256" key="6">
    <source>
        <dbReference type="ARBA" id="ARBA00023136"/>
    </source>
</evidence>
<keyword evidence="4 7" id="KW-0812">Transmembrane</keyword>
<sequence>MDVLAVFDVILLGVVVVTAVIAVLLRRRQGAVAAFLVFGVLLAVLWARLGAPDIAVAEAVLGGGITGALLVDALSGSAGRHPTGATRRWWIAGGFGVAGAVVVATGLLAVTMRLSPPTGALPAAVASAAPASGAEHPVTAVLLNFRSFDTLLEIAVVMIAAFAATAVSDGAWARRLEAHADLGRIGTLLVPAVLLLAGWFLVAGTTRPGGAFQSGAMVSAGLLIAYLTGARGASTRGIAGEWFVALGTLSFIALAGATAVWGDGWLVLPEAGASAIILAIEAVLAISIGVGLARIFVANRRAEREVR</sequence>
<evidence type="ECO:0000256" key="5">
    <source>
        <dbReference type="ARBA" id="ARBA00022989"/>
    </source>
</evidence>
<dbReference type="EMBL" id="JAGFBF010000004">
    <property type="protein sequence ID" value="MBO2989684.1"/>
    <property type="molecule type" value="Genomic_DNA"/>
</dbReference>
<dbReference type="AlphaFoldDB" id="A0A939TMZ3"/>
<reference evidence="10" key="1">
    <citation type="submission" date="2021-03" db="EMBL/GenBank/DDBJ databases">
        <title>Leucobacter chromiisoli sp. nov., isolated from chromium-containing soil of chemical plant.</title>
        <authorList>
            <person name="Xu Z."/>
        </authorList>
    </citation>
    <scope>NUCLEOTIDE SEQUENCE</scope>
    <source>
        <strain evidence="10">K 70/01</strain>
    </source>
</reference>
<comment type="caution">
    <text evidence="10">The sequence shown here is derived from an EMBL/GenBank/DDBJ whole genome shotgun (WGS) entry which is preliminary data.</text>
</comment>
<proteinExistence type="inferred from homology"/>
<accession>A0A939TMZ3</accession>
<comment type="subcellular location">
    <subcellularLocation>
        <location evidence="1">Cell membrane</location>
        <topology evidence="1">Multi-pass membrane protein</topology>
    </subcellularLocation>
</comment>
<dbReference type="GO" id="GO:0005886">
    <property type="term" value="C:plasma membrane"/>
    <property type="evidence" value="ECO:0007669"/>
    <property type="project" value="UniProtKB-SubCell"/>
</dbReference>